<evidence type="ECO:0000313" key="3">
    <source>
        <dbReference type="Proteomes" id="UP000032304"/>
    </source>
</evidence>
<dbReference type="Gramene" id="KJB61279">
    <property type="protein sequence ID" value="KJB61279"/>
    <property type="gene ID" value="B456_009G349500"/>
</dbReference>
<proteinExistence type="predicted"/>
<keyword evidence="1" id="KW-0472">Membrane</keyword>
<organism evidence="2 3">
    <name type="scientific">Gossypium raimondii</name>
    <name type="common">Peruvian cotton</name>
    <name type="synonym">Gossypium klotzschianum subsp. raimondii</name>
    <dbReference type="NCBI Taxonomy" id="29730"/>
    <lineage>
        <taxon>Eukaryota</taxon>
        <taxon>Viridiplantae</taxon>
        <taxon>Streptophyta</taxon>
        <taxon>Embryophyta</taxon>
        <taxon>Tracheophyta</taxon>
        <taxon>Spermatophyta</taxon>
        <taxon>Magnoliopsida</taxon>
        <taxon>eudicotyledons</taxon>
        <taxon>Gunneridae</taxon>
        <taxon>Pentapetalae</taxon>
        <taxon>rosids</taxon>
        <taxon>malvids</taxon>
        <taxon>Malvales</taxon>
        <taxon>Malvaceae</taxon>
        <taxon>Malvoideae</taxon>
        <taxon>Gossypium</taxon>
    </lineage>
</organism>
<evidence type="ECO:0000313" key="2">
    <source>
        <dbReference type="EMBL" id="KJB61279.1"/>
    </source>
</evidence>
<name>A0A0D2TX18_GOSRA</name>
<evidence type="ECO:0000256" key="1">
    <source>
        <dbReference type="SAM" id="Phobius"/>
    </source>
</evidence>
<keyword evidence="1" id="KW-0812">Transmembrane</keyword>
<dbReference type="EMBL" id="CM001748">
    <property type="protein sequence ID" value="KJB61280.1"/>
    <property type="molecule type" value="Genomic_DNA"/>
</dbReference>
<feature type="transmembrane region" description="Helical" evidence="1">
    <location>
        <begin position="78"/>
        <end position="100"/>
    </location>
</feature>
<dbReference type="Proteomes" id="UP000032304">
    <property type="component" value="Chromosome 9"/>
</dbReference>
<dbReference type="Gramene" id="KJB61280">
    <property type="protein sequence ID" value="KJB61280"/>
    <property type="gene ID" value="B456_009G349500"/>
</dbReference>
<gene>
    <name evidence="2" type="ORF">B456_009G349500</name>
</gene>
<keyword evidence="1" id="KW-1133">Transmembrane helix</keyword>
<reference evidence="2 3" key="1">
    <citation type="journal article" date="2012" name="Nature">
        <title>Repeated polyploidization of Gossypium genomes and the evolution of spinnable cotton fibres.</title>
        <authorList>
            <person name="Paterson A.H."/>
            <person name="Wendel J.F."/>
            <person name="Gundlach H."/>
            <person name="Guo H."/>
            <person name="Jenkins J."/>
            <person name="Jin D."/>
            <person name="Llewellyn D."/>
            <person name="Showmaker K.C."/>
            <person name="Shu S."/>
            <person name="Udall J."/>
            <person name="Yoo M.J."/>
            <person name="Byers R."/>
            <person name="Chen W."/>
            <person name="Doron-Faigenboim A."/>
            <person name="Duke M.V."/>
            <person name="Gong L."/>
            <person name="Grimwood J."/>
            <person name="Grover C."/>
            <person name="Grupp K."/>
            <person name="Hu G."/>
            <person name="Lee T.H."/>
            <person name="Li J."/>
            <person name="Lin L."/>
            <person name="Liu T."/>
            <person name="Marler B.S."/>
            <person name="Page J.T."/>
            <person name="Roberts A.W."/>
            <person name="Romanel E."/>
            <person name="Sanders W.S."/>
            <person name="Szadkowski E."/>
            <person name="Tan X."/>
            <person name="Tang H."/>
            <person name="Xu C."/>
            <person name="Wang J."/>
            <person name="Wang Z."/>
            <person name="Zhang D."/>
            <person name="Zhang L."/>
            <person name="Ashrafi H."/>
            <person name="Bedon F."/>
            <person name="Bowers J.E."/>
            <person name="Brubaker C.L."/>
            <person name="Chee P.W."/>
            <person name="Das S."/>
            <person name="Gingle A.R."/>
            <person name="Haigler C.H."/>
            <person name="Harker D."/>
            <person name="Hoffmann L.V."/>
            <person name="Hovav R."/>
            <person name="Jones D.C."/>
            <person name="Lemke C."/>
            <person name="Mansoor S."/>
            <person name="ur Rahman M."/>
            <person name="Rainville L.N."/>
            <person name="Rambani A."/>
            <person name="Reddy U.K."/>
            <person name="Rong J.K."/>
            <person name="Saranga Y."/>
            <person name="Scheffler B.E."/>
            <person name="Scheffler J.A."/>
            <person name="Stelly D.M."/>
            <person name="Triplett B.A."/>
            <person name="Van Deynze A."/>
            <person name="Vaslin M.F."/>
            <person name="Waghmare V.N."/>
            <person name="Walford S.A."/>
            <person name="Wright R.J."/>
            <person name="Zaki E.A."/>
            <person name="Zhang T."/>
            <person name="Dennis E.S."/>
            <person name="Mayer K.F."/>
            <person name="Peterson D.G."/>
            <person name="Rokhsar D.S."/>
            <person name="Wang X."/>
            <person name="Schmutz J."/>
        </authorList>
    </citation>
    <scope>NUCLEOTIDE SEQUENCE [LARGE SCALE GENOMIC DNA]</scope>
</reference>
<dbReference type="EMBL" id="CM001748">
    <property type="protein sequence ID" value="KJB61279.1"/>
    <property type="molecule type" value="Genomic_DNA"/>
</dbReference>
<protein>
    <submittedName>
        <fullName evidence="2">Uncharacterized protein</fullName>
    </submittedName>
</protein>
<sequence>MLGAPIKISSSPSCCSSSENRKAIMLSPVCLDKSRSFQFLFSGSKLQCSKTLDIKQLSSAKFRVSRGSKFRVFCDSKVSFFGILYFIFMGSSGICDGLGFWMCSTVHSMFFSCKLALFYFWYYIYFSQMVLELTILFVR</sequence>
<feature type="transmembrane region" description="Helical" evidence="1">
    <location>
        <begin position="120"/>
        <end position="138"/>
    </location>
</feature>
<dbReference type="AlphaFoldDB" id="A0A0D2TX18"/>
<accession>A0A0D2TX18</accession>
<keyword evidence="3" id="KW-1185">Reference proteome</keyword>